<keyword evidence="4" id="KW-1185">Reference proteome</keyword>
<evidence type="ECO:0000313" key="4">
    <source>
        <dbReference type="Proteomes" id="UP000566663"/>
    </source>
</evidence>
<sequence length="159" mass="16576">MTRTCLSLLAVLAVAACGPGEPNPPTEPAEPVDTPEAAVDPALQPPGPGGGLPGTGPRNFVGRWAADVSWCPNRTGPERPIEITTTRFEGYENSCAVASISQVADGYEALLTCTAEGAVANERVRMNVTGQSLRLTWLNRDNAAVNLTKCTTLEDTPGG</sequence>
<comment type="caution">
    <text evidence="3">The sequence shown here is derived from an EMBL/GenBank/DDBJ whole genome shotgun (WGS) entry which is preliminary data.</text>
</comment>
<feature type="region of interest" description="Disordered" evidence="1">
    <location>
        <begin position="17"/>
        <end position="58"/>
    </location>
</feature>
<dbReference type="EMBL" id="JACHFZ010000004">
    <property type="protein sequence ID" value="MBB5292488.1"/>
    <property type="molecule type" value="Genomic_DNA"/>
</dbReference>
<evidence type="ECO:0008006" key="5">
    <source>
        <dbReference type="Google" id="ProtNLM"/>
    </source>
</evidence>
<evidence type="ECO:0000256" key="1">
    <source>
        <dbReference type="SAM" id="MobiDB-lite"/>
    </source>
</evidence>
<organism evidence="3 4">
    <name type="scientific">Brevundimonas basaltis</name>
    <dbReference type="NCBI Taxonomy" id="472166"/>
    <lineage>
        <taxon>Bacteria</taxon>
        <taxon>Pseudomonadati</taxon>
        <taxon>Pseudomonadota</taxon>
        <taxon>Alphaproteobacteria</taxon>
        <taxon>Caulobacterales</taxon>
        <taxon>Caulobacteraceae</taxon>
        <taxon>Brevundimonas</taxon>
    </lineage>
</organism>
<keyword evidence="2" id="KW-0732">Signal</keyword>
<evidence type="ECO:0000313" key="3">
    <source>
        <dbReference type="EMBL" id="MBB5292488.1"/>
    </source>
</evidence>
<reference evidence="3 4" key="1">
    <citation type="submission" date="2020-08" db="EMBL/GenBank/DDBJ databases">
        <title>Genomic Encyclopedia of Type Strains, Phase IV (KMG-IV): sequencing the most valuable type-strain genomes for metagenomic binning, comparative biology and taxonomic classification.</title>
        <authorList>
            <person name="Goeker M."/>
        </authorList>
    </citation>
    <scope>NUCLEOTIDE SEQUENCE [LARGE SCALE GENOMIC DNA]</scope>
    <source>
        <strain evidence="3 4">DSM 25335</strain>
    </source>
</reference>
<gene>
    <name evidence="3" type="ORF">HNQ67_002012</name>
</gene>
<feature type="signal peptide" evidence="2">
    <location>
        <begin position="1"/>
        <end position="15"/>
    </location>
</feature>
<feature type="chain" id="PRO_5030563423" description="Ig-like domain-containing protein" evidence="2">
    <location>
        <begin position="16"/>
        <end position="159"/>
    </location>
</feature>
<dbReference type="AlphaFoldDB" id="A0A7W8HZ08"/>
<evidence type="ECO:0000256" key="2">
    <source>
        <dbReference type="SAM" id="SignalP"/>
    </source>
</evidence>
<dbReference type="PROSITE" id="PS51257">
    <property type="entry name" value="PROKAR_LIPOPROTEIN"/>
    <property type="match status" value="1"/>
</dbReference>
<dbReference type="Proteomes" id="UP000566663">
    <property type="component" value="Unassembled WGS sequence"/>
</dbReference>
<proteinExistence type="predicted"/>
<protein>
    <recommendedName>
        <fullName evidence="5">Ig-like domain-containing protein</fullName>
    </recommendedName>
</protein>
<name>A0A7W8HZ08_9CAUL</name>
<dbReference type="RefSeq" id="WP_183254966.1">
    <property type="nucleotide sequence ID" value="NZ_BAAAFF010000001.1"/>
</dbReference>
<accession>A0A7W8HZ08</accession>